<feature type="domain" description="Secretion system C-terminal sorting" evidence="9">
    <location>
        <begin position="1541"/>
        <end position="1610"/>
    </location>
</feature>
<dbReference type="PANTHER" id="PTHR31297">
    <property type="entry name" value="GLUCAN ENDO-1,6-BETA-GLUCOSIDASE B"/>
    <property type="match status" value="1"/>
</dbReference>
<keyword evidence="6" id="KW-0624">Polysaccharide degradation</keyword>
<dbReference type="Pfam" id="PF01640">
    <property type="entry name" value="Peptidase_C10"/>
    <property type="match status" value="1"/>
</dbReference>
<reference evidence="10 11" key="1">
    <citation type="submission" date="2017-05" db="EMBL/GenBank/DDBJ databases">
        <authorList>
            <person name="Varghese N."/>
            <person name="Submissions S."/>
        </authorList>
    </citation>
    <scope>NUCLEOTIDE SEQUENCE [LARGE SCALE GENOMIC DNA]</scope>
    <source>
        <strain evidence="10 11">DSM 21985</strain>
    </source>
</reference>
<dbReference type="GO" id="GO:0008234">
    <property type="term" value="F:cysteine-type peptidase activity"/>
    <property type="evidence" value="ECO:0007669"/>
    <property type="project" value="InterPro"/>
</dbReference>
<dbReference type="Gene3D" id="3.90.70.50">
    <property type="entry name" value="Peptidase C10, streptopain"/>
    <property type="match status" value="1"/>
</dbReference>
<dbReference type="InterPro" id="IPR038765">
    <property type="entry name" value="Papain-like_cys_pep_sf"/>
</dbReference>
<evidence type="ECO:0000259" key="9">
    <source>
        <dbReference type="Pfam" id="PF18962"/>
    </source>
</evidence>
<evidence type="ECO:0000256" key="6">
    <source>
        <dbReference type="ARBA" id="ARBA00023326"/>
    </source>
</evidence>
<dbReference type="Pfam" id="PF00150">
    <property type="entry name" value="Cellulase"/>
    <property type="match status" value="2"/>
</dbReference>
<dbReference type="InterPro" id="IPR017853">
    <property type="entry name" value="GH"/>
</dbReference>
<dbReference type="Gene3D" id="2.60.120.260">
    <property type="entry name" value="Galactose-binding domain-like"/>
    <property type="match status" value="1"/>
</dbReference>
<dbReference type="InterPro" id="IPR018087">
    <property type="entry name" value="Glyco_hydro_5_CS"/>
</dbReference>
<feature type="active site" description="Nucleophile" evidence="7">
    <location>
        <position position="175"/>
    </location>
</feature>
<dbReference type="GO" id="GO:0030245">
    <property type="term" value="P:cellulose catabolic process"/>
    <property type="evidence" value="ECO:0007669"/>
    <property type="project" value="UniProtKB-KW"/>
</dbReference>
<dbReference type="GO" id="GO:0006508">
    <property type="term" value="P:proteolysis"/>
    <property type="evidence" value="ECO:0007669"/>
    <property type="project" value="InterPro"/>
</dbReference>
<dbReference type="GO" id="GO:0009986">
    <property type="term" value="C:cell surface"/>
    <property type="evidence" value="ECO:0007669"/>
    <property type="project" value="TreeGrafter"/>
</dbReference>
<dbReference type="SUPFAM" id="SSF49785">
    <property type="entry name" value="Galactose-binding domain-like"/>
    <property type="match status" value="2"/>
</dbReference>
<feature type="active site" description="Proton acceptor" evidence="7">
    <location>
        <position position="315"/>
    </location>
</feature>
<keyword evidence="3" id="KW-0136">Cellulose degradation</keyword>
<evidence type="ECO:0000313" key="11">
    <source>
        <dbReference type="Proteomes" id="UP000317557"/>
    </source>
</evidence>
<evidence type="ECO:0000256" key="4">
    <source>
        <dbReference type="ARBA" id="ARBA00023277"/>
    </source>
</evidence>
<sequence length="1625" mass="186557">MDVYLNNIVLKKTGESQSSDPTIAYYFRQRFEVSSLAVIDKIQVNLLRDDGAVVYLNGHEVIRENMPTGAISNTTLAEGGVSDAGESTYYSFNLNPDYLQNGDNVIAVEIHQDQIGSSDLGFDLELRTLQQSNEALEPRVRDRWMGYTYPLNAYYAEVDFDHRHGVINGHIANSCGPTAFSKVLHYWEFPRKGFGEVSFTDRYGIDYHANFGATEYNFDQMPDYLPQSASQEEYHHAATLVYHAATAIQDKYVTGGSLEDFRNGFINNFGYKNSAQVVHKDDFTTEAWTELLKNEFRNGRVVIIASGNIVNQGGHFYIADGFNEYDEIHVRWDFGEQHGYYPVNNFELYPDDVSALVGLEPEPHGKSLTLTYPEGDEELEAEDQITIEWTSENITELEIEFSDDGGKTWEVIADQVQASDGQYTFTLPGEVSDKAKVRITDASTLNVYSRNRTPFTIETATVDPGIVETPFTRGVNLSGWFQYVNRAQDIFFSEYTKQDLINLKSIGVDVVRVPISFHLFTSGAPEYTVDPLLFNLLDRAVNWAEELQLNLIIDNHTVDEALTDPQLFNALIPVWTQIANHYKDRSEYIFYEIANEPNMTQEEWYPVQQQAIETIRSIDQTHTIIVTAHGWGGVGDMEDIPVYDDNNLIYTFHFYEPFIFTTQGADWGELSMESLAGIPFPYDAANMPPFPPELEGTWLESEYHNYPNTGTVEAIKERMDIAIQFGNERGVPVYAGELGVYIANSDPSSRLKWYEEVTSYLTEHKIGWTDWMGIYEKDSEEFFDHDLNIPLLEVMGFETPPQTPLTIQPDTTGFTIYDDFFGRYIGKMPFGYPEQLSFYRQDAPQEGDFNIHWPNPQQYTSITFDFNPDKDLSALLEEEYMLEFYMKSDTPELNMEINFLDTQTDDPGDRAWRMSATIDATLVPGDEEWRLVQIPLSEFMEAGIFDGHWYPAQGDFDWTKIDRFEFSAPTSLEGNNVWFDDINIKKQSPPPGLVETPFSKGVNLSQWFQDDTIQETFFTRYTKQDLIDIKSLGADVVRVPINFHFMTSGAPAYTIDTLLLNFLDQVLDWAEELKLHIIIDNHAIGQALTNSDRLDALVPVWTQLAERYKDRSEFIYYEIANEPNMTPEEWFLLQQQAIDAIRSVDATHSIIVTSNGWGGVEDLKNMPVYEDENLIYTFHFYAPFVFTTQGAFWGEPNLESLAGVPFPYEAATMPSVPSELKGTWLEDALHSYPEEGNVEFIREQMDIAIEFGNKRGVPLYVGELGVYMPNAQQESRVNWYREVTRYFDEHKIGWTSWDYRDGFGLFYKDSDELFEHDLNMPLVEAMGFNTPPQTPLNIQPDTTGFTIYDDYFGDHIYDSHYRYPQGVNFYNQDTPDESEFSIHWSDARKFGKIEVDFRPDKDLTLLLEENYMLEFYMKTDASDLDMEIRFVDTKTDEDGDHAWRMTTTIDATMVTGDEEWHFVQIPLTDFAESGSYEDGWDYEPQGDFDWSRIDFFEISAAEPLQGQNVWIHDIHIVEQEPAVSIKDEGNKPIAFALHQNYPNPFNPSTIISYALPEKSNIQIQVYNVMGQKVAELLNKTQSSGRYTLRWHADDLPSGMYLIKINANQANGQRNFTDTRKALLIK</sequence>
<dbReference type="SUPFAM" id="SSF51445">
    <property type="entry name" value="(Trans)glycosidases"/>
    <property type="match status" value="2"/>
</dbReference>
<dbReference type="Gene3D" id="3.20.20.80">
    <property type="entry name" value="Glycosidases"/>
    <property type="match status" value="2"/>
</dbReference>
<keyword evidence="4" id="KW-0119">Carbohydrate metabolism</keyword>
<dbReference type="GO" id="GO:0005576">
    <property type="term" value="C:extracellular region"/>
    <property type="evidence" value="ECO:0007669"/>
    <property type="project" value="TreeGrafter"/>
</dbReference>
<feature type="domain" description="Glycoside hydrolase family 5" evidence="8">
    <location>
        <begin position="491"/>
        <end position="772"/>
    </location>
</feature>
<dbReference type="InterPro" id="IPR050386">
    <property type="entry name" value="Glycosyl_hydrolase_5"/>
</dbReference>
<dbReference type="InterPro" id="IPR026444">
    <property type="entry name" value="Secre_tail"/>
</dbReference>
<evidence type="ECO:0000313" key="10">
    <source>
        <dbReference type="EMBL" id="SMO94711.1"/>
    </source>
</evidence>
<dbReference type="EMBL" id="FXTP01000018">
    <property type="protein sequence ID" value="SMO94711.1"/>
    <property type="molecule type" value="Genomic_DNA"/>
</dbReference>
<dbReference type="RefSeq" id="WP_142455999.1">
    <property type="nucleotide sequence ID" value="NZ_FXTP01000018.1"/>
</dbReference>
<dbReference type="SUPFAM" id="SSF54001">
    <property type="entry name" value="Cysteine proteinases"/>
    <property type="match status" value="1"/>
</dbReference>
<dbReference type="PANTHER" id="PTHR31297:SF41">
    <property type="entry name" value="ENDOGLUCANASE, PUTATIVE (AFU_ORTHOLOGUE AFUA_5G01830)-RELATED"/>
    <property type="match status" value="1"/>
</dbReference>
<evidence type="ECO:0000259" key="8">
    <source>
        <dbReference type="Pfam" id="PF00150"/>
    </source>
</evidence>
<protein>
    <submittedName>
        <fullName evidence="10">Por secretion system C-terminal sorting domain-containing protein</fullName>
    </submittedName>
</protein>
<comment type="similarity">
    <text evidence="1">Belongs to the glycosyl hydrolase 5 (cellulase A) family.</text>
</comment>
<organism evidence="10 11">
    <name type="scientific">Gracilimonas mengyeensis</name>
    <dbReference type="NCBI Taxonomy" id="1302730"/>
    <lineage>
        <taxon>Bacteria</taxon>
        <taxon>Pseudomonadati</taxon>
        <taxon>Balneolota</taxon>
        <taxon>Balneolia</taxon>
        <taxon>Balneolales</taxon>
        <taxon>Balneolaceae</taxon>
        <taxon>Gracilimonas</taxon>
    </lineage>
</organism>
<proteinExistence type="inferred from homology"/>
<keyword evidence="2" id="KW-0378">Hydrolase</keyword>
<dbReference type="InterPro" id="IPR001547">
    <property type="entry name" value="Glyco_hydro_5"/>
</dbReference>
<evidence type="ECO:0000256" key="5">
    <source>
        <dbReference type="ARBA" id="ARBA00023295"/>
    </source>
</evidence>
<keyword evidence="5" id="KW-0326">Glycosidase</keyword>
<dbReference type="InterPro" id="IPR044934">
    <property type="entry name" value="Streptopain_sf"/>
</dbReference>
<dbReference type="InterPro" id="IPR000200">
    <property type="entry name" value="Peptidase_C10"/>
</dbReference>
<name>A0A521FGE0_9BACT</name>
<dbReference type="PROSITE" id="PS00659">
    <property type="entry name" value="GLYCOSYL_HYDROL_F5"/>
    <property type="match status" value="2"/>
</dbReference>
<dbReference type="NCBIfam" id="TIGR04183">
    <property type="entry name" value="Por_Secre_tail"/>
    <property type="match status" value="1"/>
</dbReference>
<dbReference type="GO" id="GO:0008422">
    <property type="term" value="F:beta-glucosidase activity"/>
    <property type="evidence" value="ECO:0007669"/>
    <property type="project" value="TreeGrafter"/>
</dbReference>
<gene>
    <name evidence="10" type="ORF">SAMN06265219_11817</name>
</gene>
<evidence type="ECO:0000256" key="3">
    <source>
        <dbReference type="ARBA" id="ARBA00023001"/>
    </source>
</evidence>
<dbReference type="Gene3D" id="2.60.40.4070">
    <property type="match status" value="1"/>
</dbReference>
<keyword evidence="11" id="KW-1185">Reference proteome</keyword>
<dbReference type="Proteomes" id="UP000317557">
    <property type="component" value="Unassembled WGS sequence"/>
</dbReference>
<feature type="domain" description="Glycoside hydrolase family 5" evidence="8">
    <location>
        <begin position="1017"/>
        <end position="1300"/>
    </location>
</feature>
<accession>A0A521FGE0</accession>
<dbReference type="OrthoDB" id="9800955at2"/>
<evidence type="ECO:0000256" key="2">
    <source>
        <dbReference type="ARBA" id="ARBA00022801"/>
    </source>
</evidence>
<dbReference type="Pfam" id="PF18962">
    <property type="entry name" value="Por_Secre_tail"/>
    <property type="match status" value="1"/>
</dbReference>
<evidence type="ECO:0000256" key="7">
    <source>
        <dbReference type="PIRSR" id="PIRSR600200-1"/>
    </source>
</evidence>
<dbReference type="InterPro" id="IPR008979">
    <property type="entry name" value="Galactose-bd-like_sf"/>
</dbReference>
<dbReference type="Gene3D" id="2.60.120.430">
    <property type="entry name" value="Galactose-binding lectin"/>
    <property type="match status" value="2"/>
</dbReference>
<evidence type="ECO:0000256" key="1">
    <source>
        <dbReference type="ARBA" id="ARBA00005641"/>
    </source>
</evidence>